<sequence length="195" mass="20914">MDCFVVNKTLLLIGVLSCLLLSTTTAVPSSRPVRTLLAAVISPEINQFCIGTENPTLCAETIAPFATIPFDPVKALEAEIKATLQEATRIAGIISKQLVDPATAKNAKDALSICKSQYGDMLDSIKETLDQLAKKNLVEANNKFNVVLSFKSSCDDAIQESPGVVMPFAQDSTKLFHLGGNCLALMDTISKKPKL</sequence>
<feature type="chain" id="PRO_5041673930" description="Pectinesterase inhibitor domain-containing protein" evidence="4">
    <location>
        <begin position="27"/>
        <end position="195"/>
    </location>
</feature>
<dbReference type="PANTHER" id="PTHR36710">
    <property type="entry name" value="PECTINESTERASE INHIBITOR-LIKE"/>
    <property type="match status" value="1"/>
</dbReference>
<dbReference type="Gramene" id="rna-AYBTSS11_LOCUS22392">
    <property type="protein sequence ID" value="CAJ1969693.1"/>
    <property type="gene ID" value="gene-AYBTSS11_LOCUS22392"/>
</dbReference>
<accession>A0AA86TB48</accession>
<evidence type="ECO:0000256" key="3">
    <source>
        <dbReference type="ARBA" id="ARBA00038471"/>
    </source>
</evidence>
<dbReference type="SUPFAM" id="SSF101148">
    <property type="entry name" value="Plant invertase/pectin methylesterase inhibitor"/>
    <property type="match status" value="1"/>
</dbReference>
<evidence type="ECO:0000256" key="1">
    <source>
        <dbReference type="ARBA" id="ARBA00022729"/>
    </source>
</evidence>
<proteinExistence type="inferred from homology"/>
<dbReference type="SMART" id="SM00856">
    <property type="entry name" value="PMEI"/>
    <property type="match status" value="1"/>
</dbReference>
<comment type="similarity">
    <text evidence="3">Belongs to the PMEI family.</text>
</comment>
<name>A0AA86TB48_9FABA</name>
<dbReference type="AlphaFoldDB" id="A0AA86TB48"/>
<evidence type="ECO:0000256" key="4">
    <source>
        <dbReference type="SAM" id="SignalP"/>
    </source>
</evidence>
<reference evidence="6" key="1">
    <citation type="submission" date="2023-10" db="EMBL/GenBank/DDBJ databases">
        <authorList>
            <person name="Domelevo Entfellner J.-B."/>
        </authorList>
    </citation>
    <scope>NUCLEOTIDE SEQUENCE</scope>
</reference>
<evidence type="ECO:0000313" key="7">
    <source>
        <dbReference type="Proteomes" id="UP001189624"/>
    </source>
</evidence>
<evidence type="ECO:0000313" key="6">
    <source>
        <dbReference type="EMBL" id="CAJ1969693.1"/>
    </source>
</evidence>
<evidence type="ECO:0000259" key="5">
    <source>
        <dbReference type="SMART" id="SM00856"/>
    </source>
</evidence>
<dbReference type="Pfam" id="PF04043">
    <property type="entry name" value="PMEI"/>
    <property type="match status" value="1"/>
</dbReference>
<gene>
    <name evidence="6" type="ORF">AYBTSS11_LOCUS22392</name>
</gene>
<dbReference type="FunFam" id="1.20.140.40:FF:000003">
    <property type="entry name" value="Invertase/pectin methylesterase inhibitor family protein"/>
    <property type="match status" value="1"/>
</dbReference>
<dbReference type="InterPro" id="IPR035513">
    <property type="entry name" value="Invertase/methylesterase_inhib"/>
</dbReference>
<evidence type="ECO:0000256" key="2">
    <source>
        <dbReference type="ARBA" id="ARBA00023157"/>
    </source>
</evidence>
<feature type="domain" description="Pectinesterase inhibitor" evidence="5">
    <location>
        <begin position="40"/>
        <end position="185"/>
    </location>
</feature>
<dbReference type="InterPro" id="IPR052421">
    <property type="entry name" value="PCW_Enzyme_Inhibitor"/>
</dbReference>
<protein>
    <recommendedName>
        <fullName evidence="5">Pectinesterase inhibitor domain-containing protein</fullName>
    </recommendedName>
</protein>
<dbReference type="PANTHER" id="PTHR36710:SF21">
    <property type="entry name" value="PECTINESTERASE INHIBITOR DOMAIN-CONTAINING PROTEIN"/>
    <property type="match status" value="1"/>
</dbReference>
<dbReference type="Proteomes" id="UP001189624">
    <property type="component" value="Chromosome 7"/>
</dbReference>
<keyword evidence="7" id="KW-1185">Reference proteome</keyword>
<feature type="signal peptide" evidence="4">
    <location>
        <begin position="1"/>
        <end position="26"/>
    </location>
</feature>
<organism evidence="6 7">
    <name type="scientific">Sphenostylis stenocarpa</name>
    <dbReference type="NCBI Taxonomy" id="92480"/>
    <lineage>
        <taxon>Eukaryota</taxon>
        <taxon>Viridiplantae</taxon>
        <taxon>Streptophyta</taxon>
        <taxon>Embryophyta</taxon>
        <taxon>Tracheophyta</taxon>
        <taxon>Spermatophyta</taxon>
        <taxon>Magnoliopsida</taxon>
        <taxon>eudicotyledons</taxon>
        <taxon>Gunneridae</taxon>
        <taxon>Pentapetalae</taxon>
        <taxon>rosids</taxon>
        <taxon>fabids</taxon>
        <taxon>Fabales</taxon>
        <taxon>Fabaceae</taxon>
        <taxon>Papilionoideae</taxon>
        <taxon>50 kb inversion clade</taxon>
        <taxon>NPAAA clade</taxon>
        <taxon>indigoferoid/millettioid clade</taxon>
        <taxon>Phaseoleae</taxon>
        <taxon>Sphenostylis</taxon>
    </lineage>
</organism>
<dbReference type="CDD" id="cd15800">
    <property type="entry name" value="PMEI-like_2"/>
    <property type="match status" value="1"/>
</dbReference>
<keyword evidence="1 4" id="KW-0732">Signal</keyword>
<dbReference type="EMBL" id="OY731404">
    <property type="protein sequence ID" value="CAJ1969693.1"/>
    <property type="molecule type" value="Genomic_DNA"/>
</dbReference>
<dbReference type="Gene3D" id="1.20.140.40">
    <property type="entry name" value="Invertase/pectin methylesterase inhibitor family protein"/>
    <property type="match status" value="1"/>
</dbReference>
<dbReference type="InterPro" id="IPR006501">
    <property type="entry name" value="Pectinesterase_inhib_dom"/>
</dbReference>
<keyword evidence="2" id="KW-1015">Disulfide bond</keyword>
<dbReference type="NCBIfam" id="TIGR01614">
    <property type="entry name" value="PME_inhib"/>
    <property type="match status" value="1"/>
</dbReference>
<dbReference type="GO" id="GO:0004857">
    <property type="term" value="F:enzyme inhibitor activity"/>
    <property type="evidence" value="ECO:0007669"/>
    <property type="project" value="InterPro"/>
</dbReference>